<feature type="non-terminal residue" evidence="1">
    <location>
        <position position="47"/>
    </location>
</feature>
<name>A0A382QDG8_9ZZZZ</name>
<dbReference type="SUPFAM" id="SSF56529">
    <property type="entry name" value="FAH"/>
    <property type="match status" value="1"/>
</dbReference>
<dbReference type="AlphaFoldDB" id="A0A382QDG8"/>
<feature type="non-terminal residue" evidence="1">
    <location>
        <position position="1"/>
    </location>
</feature>
<dbReference type="GO" id="GO:0003824">
    <property type="term" value="F:catalytic activity"/>
    <property type="evidence" value="ECO:0007669"/>
    <property type="project" value="InterPro"/>
</dbReference>
<proteinExistence type="predicted"/>
<dbReference type="InterPro" id="IPR036663">
    <property type="entry name" value="Fumarylacetoacetase_C_sf"/>
</dbReference>
<sequence>VDKPFIEEAADILLEARKNHKLLDLLTDNWKPDNATDAYEIQDHLAG</sequence>
<protein>
    <submittedName>
        <fullName evidence="1">Uncharacterized protein</fullName>
    </submittedName>
</protein>
<dbReference type="EMBL" id="UINC01113773">
    <property type="protein sequence ID" value="SVC83604.1"/>
    <property type="molecule type" value="Genomic_DNA"/>
</dbReference>
<reference evidence="1" key="1">
    <citation type="submission" date="2018-05" db="EMBL/GenBank/DDBJ databases">
        <authorList>
            <person name="Lanie J.A."/>
            <person name="Ng W.-L."/>
            <person name="Kazmierczak K.M."/>
            <person name="Andrzejewski T.M."/>
            <person name="Davidsen T.M."/>
            <person name="Wayne K.J."/>
            <person name="Tettelin H."/>
            <person name="Glass J.I."/>
            <person name="Rusch D."/>
            <person name="Podicherti R."/>
            <person name="Tsui H.-C.T."/>
            <person name="Winkler M.E."/>
        </authorList>
    </citation>
    <scope>NUCLEOTIDE SEQUENCE</scope>
</reference>
<organism evidence="1">
    <name type="scientific">marine metagenome</name>
    <dbReference type="NCBI Taxonomy" id="408172"/>
    <lineage>
        <taxon>unclassified sequences</taxon>
        <taxon>metagenomes</taxon>
        <taxon>ecological metagenomes</taxon>
    </lineage>
</organism>
<accession>A0A382QDG8</accession>
<evidence type="ECO:0000313" key="1">
    <source>
        <dbReference type="EMBL" id="SVC83604.1"/>
    </source>
</evidence>
<gene>
    <name evidence="1" type="ORF">METZ01_LOCUS336458</name>
</gene>
<dbReference type="Gene3D" id="3.90.850.10">
    <property type="entry name" value="Fumarylacetoacetase-like, C-terminal domain"/>
    <property type="match status" value="1"/>
</dbReference>